<feature type="transmembrane region" description="Helical" evidence="1">
    <location>
        <begin position="376"/>
        <end position="398"/>
    </location>
</feature>
<evidence type="ECO:0000313" key="3">
    <source>
        <dbReference type="Proteomes" id="UP000275012"/>
    </source>
</evidence>
<dbReference type="Proteomes" id="UP000275012">
    <property type="component" value="Unassembled WGS sequence"/>
</dbReference>
<dbReference type="PANTHER" id="PTHR30092">
    <property type="entry name" value="INNER MEMBRANE PROTEIN CRED"/>
    <property type="match status" value="1"/>
</dbReference>
<dbReference type="PIRSF" id="PIRSF004548">
    <property type="entry name" value="CreD"/>
    <property type="match status" value="1"/>
</dbReference>
<accession>A0A3M2I3A2</accession>
<name>A0A3M2I3A2_9GAMM</name>
<protein>
    <submittedName>
        <fullName evidence="2">Cell envelope integrity protein CreD</fullName>
    </submittedName>
</protein>
<keyword evidence="1" id="KW-0812">Transmembrane</keyword>
<dbReference type="GO" id="GO:0005886">
    <property type="term" value="C:plasma membrane"/>
    <property type="evidence" value="ECO:0007669"/>
    <property type="project" value="TreeGrafter"/>
</dbReference>
<feature type="transmembrane region" description="Helical" evidence="1">
    <location>
        <begin position="30"/>
        <end position="55"/>
    </location>
</feature>
<keyword evidence="1" id="KW-1133">Transmembrane helix</keyword>
<organism evidence="2 3">
    <name type="scientific">Solilutibacter pythonis</name>
    <dbReference type="NCBI Taxonomy" id="2483112"/>
    <lineage>
        <taxon>Bacteria</taxon>
        <taxon>Pseudomonadati</taxon>
        <taxon>Pseudomonadota</taxon>
        <taxon>Gammaproteobacteria</taxon>
        <taxon>Lysobacterales</taxon>
        <taxon>Lysobacteraceae</taxon>
        <taxon>Solilutibacter</taxon>
    </lineage>
</organism>
<feature type="transmembrane region" description="Helical" evidence="1">
    <location>
        <begin position="349"/>
        <end position="370"/>
    </location>
</feature>
<dbReference type="AlphaFoldDB" id="A0A3M2I3A2"/>
<gene>
    <name evidence="2" type="ORF">EBB59_01885</name>
</gene>
<feature type="transmembrane region" description="Helical" evidence="1">
    <location>
        <begin position="428"/>
        <end position="446"/>
    </location>
</feature>
<feature type="transmembrane region" description="Helical" evidence="1">
    <location>
        <begin position="324"/>
        <end position="342"/>
    </location>
</feature>
<dbReference type="InterPro" id="IPR010364">
    <property type="entry name" value="Uncharacterised_IM_CreD"/>
</dbReference>
<dbReference type="Pfam" id="PF06123">
    <property type="entry name" value="CreD"/>
    <property type="match status" value="1"/>
</dbReference>
<dbReference type="NCBIfam" id="NF008712">
    <property type="entry name" value="PRK11715.1-1"/>
    <property type="match status" value="1"/>
</dbReference>
<feature type="transmembrane region" description="Helical" evidence="1">
    <location>
        <begin position="405"/>
        <end position="422"/>
    </location>
</feature>
<reference evidence="2 3" key="1">
    <citation type="submission" date="2018-10" db="EMBL/GenBank/DDBJ databases">
        <title>Proposal of Lysobacter pythonis sp. nov. isolated from royal pythons (Python regius).</title>
        <authorList>
            <person name="Hans-Juergen B."/>
            <person name="Huptas C."/>
            <person name="Sandra B."/>
            <person name="Igor L."/>
            <person name="Joachim S."/>
            <person name="Siegfried S."/>
            <person name="Mareike W."/>
            <person name="Peter K."/>
        </authorList>
    </citation>
    <scope>NUCLEOTIDE SEQUENCE [LARGE SCALE GENOMIC DNA]</scope>
    <source>
        <strain evidence="2 3">4284/11</strain>
    </source>
</reference>
<evidence type="ECO:0000313" key="2">
    <source>
        <dbReference type="EMBL" id="RMH94460.1"/>
    </source>
</evidence>
<sequence length="467" mass="51071">MVASPWPHRRSPVVADAAGQFHDRRFPMRLWLKIAVAAAMTLAILVPLMMIFGVIQERQRYRQEVVLDIARNVGQAQTLAGPVLVVPYVDTVEKETTDDKGATRRVREQRELREYFFPETLKSGGVLTPSIHARGLHAVRTYHWRGELAAGFDVTLPIAPAGVERRLGQPYLSWGIADVRGLRGTPVVEVDGRKVSPRQGSGVAGRAGLHVVLPAVAPGRAMKFGTRLAITLAGTERFGILPLARSNDIVLKSDWEHPSFSGILPRHDINPQGFDAYWQVDALATDAQQRWREGDWVDDSRDVARVVLVDPVNPYLMAERATKYGVLFVALTFAGFFMFELIRQVRVHPIQYGLVGLAIAIFFLLLLSLSEHIAFGWAYLAAASACVGLIGFYLSAVLGGIGRGLGFAAMLATLYAALYGLLLMEDNALAVGSGLLFVILAAIMVATRKMDWYALGGGRLPPPLSPG</sequence>
<dbReference type="EMBL" id="RFLY01000002">
    <property type="protein sequence ID" value="RMH94460.1"/>
    <property type="molecule type" value="Genomic_DNA"/>
</dbReference>
<evidence type="ECO:0000256" key="1">
    <source>
        <dbReference type="SAM" id="Phobius"/>
    </source>
</evidence>
<keyword evidence="1" id="KW-0472">Membrane</keyword>
<keyword evidence="3" id="KW-1185">Reference proteome</keyword>
<dbReference type="PANTHER" id="PTHR30092:SF0">
    <property type="entry name" value="INNER MEMBRANE PROTEIN CRED"/>
    <property type="match status" value="1"/>
</dbReference>
<proteinExistence type="predicted"/>
<comment type="caution">
    <text evidence="2">The sequence shown here is derived from an EMBL/GenBank/DDBJ whole genome shotgun (WGS) entry which is preliminary data.</text>
</comment>